<dbReference type="Proteomes" id="UP000479190">
    <property type="component" value="Unassembled WGS sequence"/>
</dbReference>
<dbReference type="OrthoDB" id="411871at2759"/>
<dbReference type="Gene3D" id="3.60.10.10">
    <property type="entry name" value="Endonuclease/exonuclease/phosphatase"/>
    <property type="match status" value="1"/>
</dbReference>
<accession>A0A6H5I7E2</accession>
<dbReference type="Pfam" id="PF00078">
    <property type="entry name" value="RVT_1"/>
    <property type="match status" value="1"/>
</dbReference>
<name>A0A6H5I7E2_9HYME</name>
<feature type="non-terminal residue" evidence="2">
    <location>
        <position position="1"/>
    </location>
</feature>
<dbReference type="InterPro" id="IPR005135">
    <property type="entry name" value="Endo/exonuclease/phosphatase"/>
</dbReference>
<dbReference type="GO" id="GO:0003824">
    <property type="term" value="F:catalytic activity"/>
    <property type="evidence" value="ECO:0007669"/>
    <property type="project" value="InterPro"/>
</dbReference>
<dbReference type="AlphaFoldDB" id="A0A6H5I7E2"/>
<dbReference type="InterPro" id="IPR036691">
    <property type="entry name" value="Endo/exonu/phosph_ase_sf"/>
</dbReference>
<dbReference type="Pfam" id="PF14529">
    <property type="entry name" value="Exo_endo_phos_2"/>
    <property type="match status" value="1"/>
</dbReference>
<dbReference type="PANTHER" id="PTHR33273:SF4">
    <property type="entry name" value="ENDONUCLEASE_EXONUCLEASE_PHOSPHATASE DOMAIN-CONTAINING PROTEIN"/>
    <property type="match status" value="1"/>
</dbReference>
<dbReference type="EMBL" id="CADCXV010000558">
    <property type="protein sequence ID" value="CAB0030852.1"/>
    <property type="molecule type" value="Genomic_DNA"/>
</dbReference>
<evidence type="ECO:0000259" key="1">
    <source>
        <dbReference type="PROSITE" id="PS50878"/>
    </source>
</evidence>
<reference evidence="2 3" key="1">
    <citation type="submission" date="2020-02" db="EMBL/GenBank/DDBJ databases">
        <authorList>
            <person name="Ferguson B K."/>
        </authorList>
    </citation>
    <scope>NUCLEOTIDE SEQUENCE [LARGE SCALE GENOMIC DNA]</scope>
</reference>
<dbReference type="CDD" id="cd09077">
    <property type="entry name" value="R1-I-EN"/>
    <property type="match status" value="1"/>
</dbReference>
<dbReference type="SUPFAM" id="SSF56219">
    <property type="entry name" value="DNase I-like"/>
    <property type="match status" value="1"/>
</dbReference>
<organism evidence="2 3">
    <name type="scientific">Trichogramma brassicae</name>
    <dbReference type="NCBI Taxonomy" id="86971"/>
    <lineage>
        <taxon>Eukaryota</taxon>
        <taxon>Metazoa</taxon>
        <taxon>Ecdysozoa</taxon>
        <taxon>Arthropoda</taxon>
        <taxon>Hexapoda</taxon>
        <taxon>Insecta</taxon>
        <taxon>Pterygota</taxon>
        <taxon>Neoptera</taxon>
        <taxon>Endopterygota</taxon>
        <taxon>Hymenoptera</taxon>
        <taxon>Apocrita</taxon>
        <taxon>Proctotrupomorpha</taxon>
        <taxon>Chalcidoidea</taxon>
        <taxon>Trichogrammatidae</taxon>
        <taxon>Trichogramma</taxon>
    </lineage>
</organism>
<protein>
    <recommendedName>
        <fullName evidence="1">Reverse transcriptase domain-containing protein</fullName>
    </recommendedName>
</protein>
<evidence type="ECO:0000313" key="3">
    <source>
        <dbReference type="Proteomes" id="UP000479190"/>
    </source>
</evidence>
<feature type="domain" description="Reverse transcriptase" evidence="1">
    <location>
        <begin position="950"/>
        <end position="1089"/>
    </location>
</feature>
<gene>
    <name evidence="2" type="ORF">TBRA_LOCUS2838</name>
</gene>
<proteinExistence type="predicted"/>
<evidence type="ECO:0000313" key="2">
    <source>
        <dbReference type="EMBL" id="CAB0030852.1"/>
    </source>
</evidence>
<dbReference type="PANTHER" id="PTHR33273">
    <property type="entry name" value="DOMAIN-CONTAINING PROTEIN, PUTATIVE-RELATED"/>
    <property type="match status" value="1"/>
</dbReference>
<dbReference type="InterPro" id="IPR000477">
    <property type="entry name" value="RT_dom"/>
</dbReference>
<keyword evidence="3" id="KW-1185">Reference proteome</keyword>
<sequence length="1138" mass="129870">LCFRFLAVKNSNVGRWLRKSVRRISKNPVVKKICPTPLAKNTPVKRVSFQHRIRRNNCDEKVSVRSGLTALSYKFHPRESSEYDTKRQESYELYRTLHILYSKSVLSVAYRRPYLAQVRQFEKVFSRTWSSESSRPDGTPDNSISHWSVCSEQACRAKLRRRRAPIESSGEPAMERIKPRTCVIYMYSIFTQQRNQEARRIKASWGNSRRRRAIEEKMWRYLEEGDDEAVLYFQRLMRQTRATSMSEGRCCCCLVHSEPDPRAFSFYYATHMCKSILKYGCQNLKLLRVFELENVLLTRSRAGLRVFALASTRIRDISTWDNSTPRQVDIKKKKKLKLNVFIVNEKFIVECNKYAASASSNNRIIRTSIIRNFPTPTNHFCTRCTEKLTENGNYGVMASHELAPCRSPSNYMDVTTNCLKLYAKRDRERESKAFIGNGRPVRSFGLSGNDKSSRRELKIESARRKGAESCRLLITKEFIRLVQYWLGITYDTGSIRLLSFMYETSTGARYDSSEGENGKFRKIRPHHRKAEQIFYRNHWRKMTHVLQLSLNHCMAAQSLIMQTVKKMKIDVAILSDQYRNLQSPHTWISDADSQVAIWVRAGVPVQRRASRQSRFYTWAQIAGIYFLSVYAPPRLSIGEFASLLASIVDEARGKKPVLLAGDFNAWSTEWGSSDSRPRGEMLLDAISPLDVLLLNTGSRPTFVGSQGGSVIDLTFASDTLSELVKSWRVSDAYTGSDHHAIVFEVLPSGNRRSNPAPAGRRKWSARTMDRDCFGEMMSSVEVRSACPEQMADELKSALTRACDASMLRGDGRRRHESVYWWTEDIAKGRRACLRAWRLAQRARGRANEDARREDFAVARRNLHVAIRDSKRSSFVTRWTVTCGANHTGRSCPALRAPEECPPASPSWCNERSRRFSQELQLFGLACLPGRTRSGSPSALEKMGVPPYLRRIIASYFSDRVLEYSTDNGAETYSVTAGVPQGSVLGPILWNAMYNKILGLRLPNTVSIVGFADDIALTIVDKKLEDIKASADDAIRLVRRALSELGLQTADQKTEVLLVTSRKLKERVTLRAGDCDITSVPCIRYLGVHIDDKLRFDQHLKVVSENAARVRPAILQWRTSNMSSSTALDSRWKEKSFTA</sequence>
<dbReference type="PROSITE" id="PS50878">
    <property type="entry name" value="RT_POL"/>
    <property type="match status" value="1"/>
</dbReference>